<dbReference type="SUPFAM" id="SSF55166">
    <property type="entry name" value="Hedgehog/DD-peptidase"/>
    <property type="match status" value="1"/>
</dbReference>
<keyword evidence="2" id="KW-0645">Protease</keyword>
<dbReference type="OrthoDB" id="9792074at2"/>
<comment type="caution">
    <text evidence="2">The sequence shown here is derived from an EMBL/GenBank/DDBJ whole genome shotgun (WGS) entry which is preliminary data.</text>
</comment>
<organism evidence="2 3">
    <name type="scientific">Aureitalea marina</name>
    <dbReference type="NCBI Taxonomy" id="930804"/>
    <lineage>
        <taxon>Bacteria</taxon>
        <taxon>Pseudomonadati</taxon>
        <taxon>Bacteroidota</taxon>
        <taxon>Flavobacteriia</taxon>
        <taxon>Flavobacteriales</taxon>
        <taxon>Flavobacteriaceae</taxon>
        <taxon>Aureitalea</taxon>
    </lineage>
</organism>
<reference evidence="2 3" key="1">
    <citation type="submission" date="2016-11" db="EMBL/GenBank/DDBJ databases">
        <title>Trade-off between light-utilization and light-protection in marine flavobacteria.</title>
        <authorList>
            <person name="Kumagai Y."/>
        </authorList>
    </citation>
    <scope>NUCLEOTIDE SEQUENCE [LARGE SCALE GENOMIC DNA]</scope>
    <source>
        <strain evidence="2 3">NBRC 107741</strain>
    </source>
</reference>
<accession>A0A2S7KMB3</accession>
<dbReference type="InterPro" id="IPR009045">
    <property type="entry name" value="Zn_M74/Hedgehog-like"/>
</dbReference>
<dbReference type="InterPro" id="IPR052179">
    <property type="entry name" value="DD-CPase-like"/>
</dbReference>
<proteinExistence type="predicted"/>
<name>A0A2S7KMB3_9FLAO</name>
<dbReference type="Pfam" id="PF02557">
    <property type="entry name" value="VanY"/>
    <property type="match status" value="1"/>
</dbReference>
<dbReference type="Proteomes" id="UP000239800">
    <property type="component" value="Unassembled WGS sequence"/>
</dbReference>
<evidence type="ECO:0000313" key="3">
    <source>
        <dbReference type="Proteomes" id="UP000239800"/>
    </source>
</evidence>
<dbReference type="AlphaFoldDB" id="A0A2S7KMB3"/>
<evidence type="ECO:0000259" key="1">
    <source>
        <dbReference type="Pfam" id="PF02557"/>
    </source>
</evidence>
<dbReference type="EMBL" id="MQUB01000001">
    <property type="protein sequence ID" value="PQB03742.1"/>
    <property type="molecule type" value="Genomic_DNA"/>
</dbReference>
<dbReference type="GO" id="GO:0006508">
    <property type="term" value="P:proteolysis"/>
    <property type="evidence" value="ECO:0007669"/>
    <property type="project" value="InterPro"/>
</dbReference>
<evidence type="ECO:0000313" key="2">
    <source>
        <dbReference type="EMBL" id="PQB03742.1"/>
    </source>
</evidence>
<dbReference type="GO" id="GO:0004180">
    <property type="term" value="F:carboxypeptidase activity"/>
    <property type="evidence" value="ECO:0007669"/>
    <property type="project" value="UniProtKB-KW"/>
</dbReference>
<dbReference type="CDD" id="cd14847">
    <property type="entry name" value="DD-carboxypeptidase_like"/>
    <property type="match status" value="1"/>
</dbReference>
<keyword evidence="2" id="KW-0121">Carboxypeptidase</keyword>
<keyword evidence="3" id="KW-1185">Reference proteome</keyword>
<dbReference type="PANTHER" id="PTHR34385">
    <property type="entry name" value="D-ALANYL-D-ALANINE CARBOXYPEPTIDASE"/>
    <property type="match status" value="1"/>
</dbReference>
<gene>
    <name evidence="2" type="ORF">BST85_01605</name>
</gene>
<protein>
    <submittedName>
        <fullName evidence="2">D-alanyl-D-alanine carboxypeptidase</fullName>
    </submittedName>
</protein>
<dbReference type="RefSeq" id="WP_104811662.1">
    <property type="nucleotide sequence ID" value="NZ_MQUB01000001.1"/>
</dbReference>
<dbReference type="Gene3D" id="3.30.1380.10">
    <property type="match status" value="1"/>
</dbReference>
<sequence>MNRRDFLGFSIAGLIGIHQLHASGTSTEQLDRNMLIGKTQDHLIGTGFKLHKEVKPAFDAMVAAASNEGIKIEVVSAFRSFHRQKQIFEGKYLRYTEEGLNPQAAIDKIIEYSTIPGTSRHHWGTDIDLIDASAPRPESVLKARHFHGEGPFCKFKEWMDKHAERFGFYEVYTDKADRKGFKYEPWHFSYAAVSIDFLKAYLDLDLRSILQEEAVLGSAHFTEDFIQDYRNQHILDINPALL</sequence>
<dbReference type="PANTHER" id="PTHR34385:SF1">
    <property type="entry name" value="PEPTIDOGLYCAN L-ALANYL-D-GLUTAMATE ENDOPEPTIDASE CWLK"/>
    <property type="match status" value="1"/>
</dbReference>
<dbReference type="InterPro" id="IPR003709">
    <property type="entry name" value="VanY-like_core_dom"/>
</dbReference>
<feature type="domain" description="D-alanyl-D-alanine carboxypeptidase-like core" evidence="1">
    <location>
        <begin position="49"/>
        <end position="192"/>
    </location>
</feature>
<keyword evidence="2" id="KW-0378">Hydrolase</keyword>